<keyword evidence="2" id="KW-1185">Reference proteome</keyword>
<evidence type="ECO:0000313" key="1">
    <source>
        <dbReference type="EMBL" id="CAG8524696.1"/>
    </source>
</evidence>
<proteinExistence type="predicted"/>
<dbReference type="AlphaFoldDB" id="A0A9N9AC17"/>
<sequence length="91" mass="10076">MSLGHRVAPDLFSEPSQRAEPFIAMHLQSAKNDVQSAEVMLSNSLNNSQFIRSNPSESALSDSTKIILKSRKKAEEGTTYIKYGGSEIFTR</sequence>
<dbReference type="EMBL" id="CAJVPP010000960">
    <property type="protein sequence ID" value="CAG8524696.1"/>
    <property type="molecule type" value="Genomic_DNA"/>
</dbReference>
<protein>
    <submittedName>
        <fullName evidence="1">14383_t:CDS:1</fullName>
    </submittedName>
</protein>
<gene>
    <name evidence="1" type="ORF">FMOSSE_LOCUS5208</name>
</gene>
<name>A0A9N9AC17_FUNMO</name>
<comment type="caution">
    <text evidence="1">The sequence shown here is derived from an EMBL/GenBank/DDBJ whole genome shotgun (WGS) entry which is preliminary data.</text>
</comment>
<dbReference type="Proteomes" id="UP000789375">
    <property type="component" value="Unassembled WGS sequence"/>
</dbReference>
<accession>A0A9N9AC17</accession>
<organism evidence="1 2">
    <name type="scientific">Funneliformis mosseae</name>
    <name type="common">Endomycorrhizal fungus</name>
    <name type="synonym">Glomus mosseae</name>
    <dbReference type="NCBI Taxonomy" id="27381"/>
    <lineage>
        <taxon>Eukaryota</taxon>
        <taxon>Fungi</taxon>
        <taxon>Fungi incertae sedis</taxon>
        <taxon>Mucoromycota</taxon>
        <taxon>Glomeromycotina</taxon>
        <taxon>Glomeromycetes</taxon>
        <taxon>Glomerales</taxon>
        <taxon>Glomeraceae</taxon>
        <taxon>Funneliformis</taxon>
    </lineage>
</organism>
<reference evidence="1" key="1">
    <citation type="submission" date="2021-06" db="EMBL/GenBank/DDBJ databases">
        <authorList>
            <person name="Kallberg Y."/>
            <person name="Tangrot J."/>
            <person name="Rosling A."/>
        </authorList>
    </citation>
    <scope>NUCLEOTIDE SEQUENCE</scope>
    <source>
        <strain evidence="1">87-6 pot B 2015</strain>
    </source>
</reference>
<evidence type="ECO:0000313" key="2">
    <source>
        <dbReference type="Proteomes" id="UP000789375"/>
    </source>
</evidence>